<evidence type="ECO:0000313" key="2">
    <source>
        <dbReference type="Proteomes" id="UP001305815"/>
    </source>
</evidence>
<dbReference type="EMBL" id="AP027742">
    <property type="protein sequence ID" value="BDZ77592.1"/>
    <property type="molecule type" value="Genomic_DNA"/>
</dbReference>
<sequence length="82" mass="9488">MKYDTCLIKTDSLDQILQLKYQLDEQGIPYREKIRSGSSLRDFGALLFITGQGSYGTNGERQTIYELFVSKEDYERAQQLVL</sequence>
<reference evidence="2" key="1">
    <citation type="journal article" date="2023" name="Int. J. Syst. Evol. Microbiol.">
        <title>Claveliimonas bilis gen. nov., sp. nov., deoxycholic acid-producing bacteria isolated from human faeces, and reclassification of Sellimonas monacensis Zenner et al. 2021 as Claveliimonas monacensis comb. nov.</title>
        <authorList>
            <person name="Hisatomi A."/>
            <person name="Kastawa N.W.E.P.G."/>
            <person name="Song I."/>
            <person name="Ohkuma M."/>
            <person name="Fukiya S."/>
            <person name="Sakamoto M."/>
        </authorList>
    </citation>
    <scope>NUCLEOTIDE SEQUENCE [LARGE SCALE GENOMIC DNA]</scope>
    <source>
        <strain evidence="2">12BBH14</strain>
    </source>
</reference>
<organism evidence="1 2">
    <name type="scientific">Claveliimonas bilis</name>
    <dbReference type="NCBI Taxonomy" id="3028070"/>
    <lineage>
        <taxon>Bacteria</taxon>
        <taxon>Bacillati</taxon>
        <taxon>Bacillota</taxon>
        <taxon>Clostridia</taxon>
        <taxon>Lachnospirales</taxon>
        <taxon>Lachnospiraceae</taxon>
        <taxon>Claveliimonas</taxon>
    </lineage>
</organism>
<evidence type="ECO:0000313" key="1">
    <source>
        <dbReference type="EMBL" id="BDZ77592.1"/>
    </source>
</evidence>
<gene>
    <name evidence="1" type="ORF">Lac1_17750</name>
</gene>
<proteinExistence type="predicted"/>
<keyword evidence="2" id="KW-1185">Reference proteome</keyword>
<accession>A0ABM8I3L9</accession>
<name>A0ABM8I3L9_9FIRM</name>
<dbReference type="RefSeq" id="WP_316264633.1">
    <property type="nucleotide sequence ID" value="NZ_AP027742.1"/>
</dbReference>
<dbReference type="Proteomes" id="UP001305815">
    <property type="component" value="Chromosome"/>
</dbReference>
<protein>
    <recommendedName>
        <fullName evidence="3">DUF2007 domain-containing protein</fullName>
    </recommendedName>
</protein>
<evidence type="ECO:0008006" key="3">
    <source>
        <dbReference type="Google" id="ProtNLM"/>
    </source>
</evidence>